<comment type="subcellular location">
    <subcellularLocation>
        <location evidence="1 4">Cell outer membrane</location>
    </subcellularLocation>
</comment>
<dbReference type="NCBIfam" id="TIGR01782">
    <property type="entry name" value="TonB-Xanth-Caul"/>
    <property type="match status" value="1"/>
</dbReference>
<dbReference type="Pfam" id="PF07715">
    <property type="entry name" value="Plug"/>
    <property type="match status" value="1"/>
</dbReference>
<evidence type="ECO:0000259" key="5">
    <source>
        <dbReference type="Pfam" id="PF00593"/>
    </source>
</evidence>
<keyword evidence="8" id="KW-1185">Reference proteome</keyword>
<dbReference type="InterPro" id="IPR010104">
    <property type="entry name" value="TonB_rcpt_bac"/>
</dbReference>
<evidence type="ECO:0000313" key="8">
    <source>
        <dbReference type="Proteomes" id="UP000216998"/>
    </source>
</evidence>
<evidence type="ECO:0000313" key="7">
    <source>
        <dbReference type="EMBL" id="OYQ31501.1"/>
    </source>
</evidence>
<dbReference type="PANTHER" id="PTHR40980:SF3">
    <property type="entry name" value="TONB-DEPENDENT RECEPTOR-LIKE BETA-BARREL DOMAIN-CONTAINING PROTEIN"/>
    <property type="match status" value="1"/>
</dbReference>
<dbReference type="InterPro" id="IPR000531">
    <property type="entry name" value="Beta-barrel_TonB"/>
</dbReference>
<comment type="similarity">
    <text evidence="4">Belongs to the TonB-dependent receptor family.</text>
</comment>
<dbReference type="Proteomes" id="UP000216998">
    <property type="component" value="Unassembled WGS sequence"/>
</dbReference>
<evidence type="ECO:0000256" key="1">
    <source>
        <dbReference type="ARBA" id="ARBA00004442"/>
    </source>
</evidence>
<keyword evidence="7" id="KW-0675">Receptor</keyword>
<dbReference type="AlphaFoldDB" id="A0A255YQP4"/>
<reference evidence="7 8" key="1">
    <citation type="submission" date="2017-07" db="EMBL/GenBank/DDBJ databases">
        <title>Niveispirillum cyanobacteriorum sp. nov., isolated from cyanobacterial aggregates in a eutrophic lake.</title>
        <authorList>
            <person name="Cai H."/>
        </authorList>
    </citation>
    <scope>NUCLEOTIDE SEQUENCE [LARGE SCALE GENOMIC DNA]</scope>
    <source>
        <strain evidence="8">TH1-14</strain>
    </source>
</reference>
<evidence type="ECO:0000256" key="2">
    <source>
        <dbReference type="ARBA" id="ARBA00023136"/>
    </source>
</evidence>
<dbReference type="InterPro" id="IPR037066">
    <property type="entry name" value="Plug_dom_sf"/>
</dbReference>
<dbReference type="Pfam" id="PF00593">
    <property type="entry name" value="TonB_dep_Rec_b-barrel"/>
    <property type="match status" value="1"/>
</dbReference>
<proteinExistence type="inferred from homology"/>
<evidence type="ECO:0000256" key="4">
    <source>
        <dbReference type="RuleBase" id="RU003357"/>
    </source>
</evidence>
<keyword evidence="2 4" id="KW-0472">Membrane</keyword>
<dbReference type="InterPro" id="IPR012910">
    <property type="entry name" value="Plug_dom"/>
</dbReference>
<organism evidence="7 8">
    <name type="scientific">Niveispirillum lacus</name>
    <dbReference type="NCBI Taxonomy" id="1981099"/>
    <lineage>
        <taxon>Bacteria</taxon>
        <taxon>Pseudomonadati</taxon>
        <taxon>Pseudomonadota</taxon>
        <taxon>Alphaproteobacteria</taxon>
        <taxon>Rhodospirillales</taxon>
        <taxon>Azospirillaceae</taxon>
        <taxon>Niveispirillum</taxon>
    </lineage>
</organism>
<dbReference type="Gene3D" id="2.170.130.10">
    <property type="entry name" value="TonB-dependent receptor, plug domain"/>
    <property type="match status" value="1"/>
</dbReference>
<comment type="caution">
    <text evidence="7">The sequence shown here is derived from an EMBL/GenBank/DDBJ whole genome shotgun (WGS) entry which is preliminary data.</text>
</comment>
<keyword evidence="3" id="KW-0998">Cell outer membrane</keyword>
<feature type="domain" description="TonB-dependent receptor-like beta-barrel" evidence="5">
    <location>
        <begin position="473"/>
        <end position="981"/>
    </location>
</feature>
<keyword evidence="4" id="KW-0798">TonB box</keyword>
<feature type="domain" description="TonB-dependent receptor plug" evidence="6">
    <location>
        <begin position="84"/>
        <end position="193"/>
    </location>
</feature>
<sequence length="1016" mass="110602">MVTTQAPWRSPWSSLVKKATTGGIEMSGSKVGRSICRGASLVALTALLPMQATLAQTADGGTQLEEIIVTGIRAQVQSAQAIKQNAEQLVDSVTAVDIGALPDRSVTEVLQRIPGITIGRTANGRDADRLSIEGSGVQIRGLSLVRGEFNGRDSFGASNGRALGFEDVPPELMAGVDVYKNPSADMIEGGLGGLVNLRTRTPFDAKGRIIAGSVDYSYADLRKQGKPSGSVLYSDRWDHNKLGEFGVLVDVAYSELATRADTFSVNAYRERVGADPNATNKPANYIAGVAPGRTVFVPDGWGYRTLDFERERFGVAGVVQWRPDARWDITAQYLRSAAEQAALEHVVGLNTGSANGPARGTSFTYDDRGYFIKGTIANAADGTGTTQDIDLLDARWNRRYSTTEDASLNIKFNPNDRWSFTGDVQYVKSKTKSIDFTIFNVLPGGSAVPASTLDLTGGLPKVTLDIASSYLSNPANYFYSAAMDNHQRNQADQWAERFDTEYTFDDDWLASARFGVRHNKREAITRDSNYNWGWISQPWTGAGLATLSTSTAVPFTTYGDDDFMRGDIKLPGVFLVPDGTLAKNYVAGAAAVRSIQKEPDWGGGWRPFNGDFEAQTGGGGGVNRQQEETWAAYGLLRFSNQIKLFGEDKDLDGNIGLRYVHTETKGQGFSVVQSAGSLNLGPGALAQDLAFLNGARSPIEGGRSYDYVLPSLNVRVKLTDELQWRFAAGSSIVRPDLQQLQPTANISAEGGHLVNGVCQSGSGPGNVTNCVYQFKGNAGNPDLKPLRSNQFDTSLEWYFAPTGSLTGVVFYKDIYDFITNTLQTVKFTNNGVTRDVFATRPYNAGKGSIKGFELAYSQFYDFLPEPFNGLGLQANVTHIQSKGTRNAAVNPFDANQQANVQGSTNLPLEGMSKWSYNVQALYEKGPVSLRLAWNWRQRYLLTTTAANINIPAWADDYGQLDASAFFTINEHLKAGVEAANLSNSRTKVLVGFPGRLTMHNWVDADRRYTFVLRATY</sequence>
<gene>
    <name evidence="7" type="ORF">CHU95_20360</name>
</gene>
<protein>
    <submittedName>
        <fullName evidence="7">TonB-dependent receptor</fullName>
    </submittedName>
</protein>
<dbReference type="InterPro" id="IPR036942">
    <property type="entry name" value="Beta-barrel_TonB_sf"/>
</dbReference>
<dbReference type="PANTHER" id="PTHR40980">
    <property type="entry name" value="PLUG DOMAIN-CONTAINING PROTEIN"/>
    <property type="match status" value="1"/>
</dbReference>
<evidence type="ECO:0000259" key="6">
    <source>
        <dbReference type="Pfam" id="PF07715"/>
    </source>
</evidence>
<dbReference type="EMBL" id="NOXU01000032">
    <property type="protein sequence ID" value="OYQ31501.1"/>
    <property type="molecule type" value="Genomic_DNA"/>
</dbReference>
<dbReference type="SUPFAM" id="SSF56935">
    <property type="entry name" value="Porins"/>
    <property type="match status" value="1"/>
</dbReference>
<dbReference type="Gene3D" id="2.40.170.20">
    <property type="entry name" value="TonB-dependent receptor, beta-barrel domain"/>
    <property type="match status" value="1"/>
</dbReference>
<name>A0A255YQP4_9PROT</name>
<evidence type="ECO:0000256" key="3">
    <source>
        <dbReference type="ARBA" id="ARBA00023237"/>
    </source>
</evidence>
<accession>A0A255YQP4</accession>
<dbReference type="OrthoDB" id="5476657at2"/>
<dbReference type="GO" id="GO:0009279">
    <property type="term" value="C:cell outer membrane"/>
    <property type="evidence" value="ECO:0007669"/>
    <property type="project" value="UniProtKB-SubCell"/>
</dbReference>